<evidence type="ECO:0008006" key="4">
    <source>
        <dbReference type="Google" id="ProtNLM"/>
    </source>
</evidence>
<name>Q2JEH3_FRACC</name>
<organism evidence="2 3">
    <name type="scientific">Frankia casuarinae (strain DSM 45818 / CECT 9043 / HFP020203 / CcI3)</name>
    <dbReference type="NCBI Taxonomy" id="106370"/>
    <lineage>
        <taxon>Bacteria</taxon>
        <taxon>Bacillati</taxon>
        <taxon>Actinomycetota</taxon>
        <taxon>Actinomycetes</taxon>
        <taxon>Frankiales</taxon>
        <taxon>Frankiaceae</taxon>
        <taxon>Frankia</taxon>
    </lineage>
</organism>
<reference evidence="2 3" key="1">
    <citation type="journal article" date="2007" name="Genome Res.">
        <title>Genome characteristics of facultatively symbiotic Frankia sp. strains reflect host range and host plant biogeography.</title>
        <authorList>
            <person name="Normand P."/>
            <person name="Lapierre P."/>
            <person name="Tisa L.S."/>
            <person name="Gogarten J.P."/>
            <person name="Alloisio N."/>
            <person name="Bagnarol E."/>
            <person name="Bassi C.A."/>
            <person name="Berry A.M."/>
            <person name="Bickhart D.M."/>
            <person name="Choisne N."/>
            <person name="Couloux A."/>
            <person name="Cournoyer B."/>
            <person name="Cruveiller S."/>
            <person name="Daubin V."/>
            <person name="Demange N."/>
            <person name="Francino M.P."/>
            <person name="Goltsman E."/>
            <person name="Huang Y."/>
            <person name="Kopp O.R."/>
            <person name="Labarre L."/>
            <person name="Lapidus A."/>
            <person name="Lavire C."/>
            <person name="Marechal J."/>
            <person name="Martinez M."/>
            <person name="Mastronunzio J.E."/>
            <person name="Mullin B.C."/>
            <person name="Niemann J."/>
            <person name="Pujic P."/>
            <person name="Rawnsley T."/>
            <person name="Rouy Z."/>
            <person name="Schenowitz C."/>
            <person name="Sellstedt A."/>
            <person name="Tavares F."/>
            <person name="Tomkins J.P."/>
            <person name="Vallenet D."/>
            <person name="Valverde C."/>
            <person name="Wall L.G."/>
            <person name="Wang Y."/>
            <person name="Medigue C."/>
            <person name="Benson D.R."/>
        </authorList>
    </citation>
    <scope>NUCLEOTIDE SEQUENCE [LARGE SCALE GENOMIC DNA]</scope>
    <source>
        <strain evidence="3">DSM 45818 / CECT 9043 / CcI3</strain>
    </source>
</reference>
<dbReference type="AlphaFoldDB" id="Q2JEH3"/>
<dbReference type="PANTHER" id="PTHR38589:SF1">
    <property type="entry name" value="BLR0621 PROTEIN"/>
    <property type="match status" value="1"/>
</dbReference>
<sequence length="278" mass="28971">MGAASALHLSSPASDPDSSHDLSVSVPSGPRGAARLGRTSGLGPTSEARPSGVGGPVRTSRVAGTGADGRAGPASDLTAIPGVGPVMMTKIPQAARQVIVVSGIDRNANTNNVTLWERADPGSAWKTYGAPLIGRNGADGWTYDHREGDLRSPIGVFSLTAAGGKLADPGTGLPYEYRPSFYRATGPRGEPMPDAFNYVVAIDYNRLPGYPPSDPTRPLGPQIGGDIWLHVDHRSPTRGCIAVEQDALVAILRWLTPMAHPMIVMGDVADLGADNVRP</sequence>
<dbReference type="KEGG" id="fra:Francci3_0935"/>
<feature type="region of interest" description="Disordered" evidence="1">
    <location>
        <begin position="1"/>
        <end position="76"/>
    </location>
</feature>
<evidence type="ECO:0000256" key="1">
    <source>
        <dbReference type="SAM" id="MobiDB-lite"/>
    </source>
</evidence>
<gene>
    <name evidence="2" type="ordered locus">Francci3_0935</name>
</gene>
<dbReference type="EMBL" id="CP000249">
    <property type="protein sequence ID" value="ABD10319.1"/>
    <property type="molecule type" value="Genomic_DNA"/>
</dbReference>
<protein>
    <recommendedName>
        <fullName evidence="4">YkuD domain-containing protein</fullName>
    </recommendedName>
</protein>
<dbReference type="HOGENOM" id="CLU_079606_0_0_11"/>
<dbReference type="PANTHER" id="PTHR38589">
    <property type="entry name" value="BLR0621 PROTEIN"/>
    <property type="match status" value="1"/>
</dbReference>
<dbReference type="STRING" id="106370.Francci3_0935"/>
<dbReference type="PhylomeDB" id="Q2JEH3"/>
<keyword evidence="3" id="KW-1185">Reference proteome</keyword>
<evidence type="ECO:0000313" key="3">
    <source>
        <dbReference type="Proteomes" id="UP000001937"/>
    </source>
</evidence>
<accession>Q2JEH3</accession>
<dbReference type="eggNOG" id="COG3786">
    <property type="taxonomic scope" value="Bacteria"/>
</dbReference>
<feature type="compositionally biased region" description="Low complexity" evidence="1">
    <location>
        <begin position="1"/>
        <end position="16"/>
    </location>
</feature>
<dbReference type="Proteomes" id="UP000001937">
    <property type="component" value="Chromosome"/>
</dbReference>
<proteinExistence type="predicted"/>
<evidence type="ECO:0000313" key="2">
    <source>
        <dbReference type="EMBL" id="ABD10319.1"/>
    </source>
</evidence>